<comment type="caution">
    <text evidence="2">The sequence shown here is derived from an EMBL/GenBank/DDBJ whole genome shotgun (WGS) entry which is preliminary data.</text>
</comment>
<dbReference type="InterPro" id="IPR001279">
    <property type="entry name" value="Metallo-B-lactamas"/>
</dbReference>
<name>A0ABS9Q505_9MICO</name>
<dbReference type="InterPro" id="IPR050855">
    <property type="entry name" value="NDM-1-like"/>
</dbReference>
<reference evidence="2 3" key="1">
    <citation type="submission" date="2022-02" db="EMBL/GenBank/DDBJ databases">
        <title>Uncovering new skin microbiome diversity through culturing and metagenomics.</title>
        <authorList>
            <person name="Conlan S."/>
            <person name="Deming C."/>
            <person name="Nisc Comparative Sequencing Program N."/>
            <person name="Segre J.A."/>
        </authorList>
    </citation>
    <scope>NUCLEOTIDE SEQUENCE [LARGE SCALE GENOMIC DNA]</scope>
    <source>
        <strain evidence="2 3">ACRQZ</strain>
    </source>
</reference>
<organism evidence="2 3">
    <name type="scientific">Arsenicicoccus bolidensis</name>
    <dbReference type="NCBI Taxonomy" id="229480"/>
    <lineage>
        <taxon>Bacteria</taxon>
        <taxon>Bacillati</taxon>
        <taxon>Actinomycetota</taxon>
        <taxon>Actinomycetes</taxon>
        <taxon>Micrococcales</taxon>
        <taxon>Intrasporangiaceae</taxon>
        <taxon>Arsenicicoccus</taxon>
    </lineage>
</organism>
<protein>
    <submittedName>
        <fullName evidence="2">MBL fold metallo-hydrolase</fullName>
    </submittedName>
</protein>
<feature type="domain" description="Metallo-beta-lactamase" evidence="1">
    <location>
        <begin position="22"/>
        <end position="208"/>
    </location>
</feature>
<dbReference type="EMBL" id="JAKRCV010000052">
    <property type="protein sequence ID" value="MCG7322949.1"/>
    <property type="molecule type" value="Genomic_DNA"/>
</dbReference>
<dbReference type="SMART" id="SM00849">
    <property type="entry name" value="Lactamase_B"/>
    <property type="match status" value="1"/>
</dbReference>
<evidence type="ECO:0000313" key="2">
    <source>
        <dbReference type="EMBL" id="MCG7322949.1"/>
    </source>
</evidence>
<sequence length="227" mass="24714">MATSLQPVADGVHLASLAPLSMFNSVVLDGPDGDIVIDSGPAWSGKRLARLLRGRDVGRHVVTHAHGDHVGSSAWLCSHTGAPLAMSQIEADDFERGSIAYHAGLSGRLIVPRMTRQRRHVDQRLTEGDQVGSFTVLPQPGHSPGLLAFWRESDRVLIVGDGPTNISNDPTSPRWMKLPASWHHDPAGAVESRRHLAELEPELIVSTHGRPVRGVDRWLDGIRNHAH</sequence>
<gene>
    <name evidence="2" type="ORF">MHL29_13780</name>
</gene>
<dbReference type="InterPro" id="IPR036866">
    <property type="entry name" value="RibonucZ/Hydroxyglut_hydro"/>
</dbReference>
<evidence type="ECO:0000259" key="1">
    <source>
        <dbReference type="SMART" id="SM00849"/>
    </source>
</evidence>
<evidence type="ECO:0000313" key="3">
    <source>
        <dbReference type="Proteomes" id="UP001521931"/>
    </source>
</evidence>
<keyword evidence="3" id="KW-1185">Reference proteome</keyword>
<dbReference type="Gene3D" id="3.60.15.10">
    <property type="entry name" value="Ribonuclease Z/Hydroxyacylglutathione hydrolase-like"/>
    <property type="match status" value="1"/>
</dbReference>
<dbReference type="RefSeq" id="WP_239265406.1">
    <property type="nucleotide sequence ID" value="NZ_JAKRCV010000052.1"/>
</dbReference>
<dbReference type="SUPFAM" id="SSF56281">
    <property type="entry name" value="Metallo-hydrolase/oxidoreductase"/>
    <property type="match status" value="1"/>
</dbReference>
<proteinExistence type="predicted"/>
<accession>A0ABS9Q505</accession>
<dbReference type="Proteomes" id="UP001521931">
    <property type="component" value="Unassembled WGS sequence"/>
</dbReference>
<dbReference type="PANTHER" id="PTHR42951:SF17">
    <property type="entry name" value="METALLO-BETA-LACTAMASE DOMAIN-CONTAINING PROTEIN"/>
    <property type="match status" value="1"/>
</dbReference>
<dbReference type="Pfam" id="PF00753">
    <property type="entry name" value="Lactamase_B"/>
    <property type="match status" value="1"/>
</dbReference>
<dbReference type="PANTHER" id="PTHR42951">
    <property type="entry name" value="METALLO-BETA-LACTAMASE DOMAIN-CONTAINING"/>
    <property type="match status" value="1"/>
</dbReference>